<dbReference type="InterPro" id="IPR012902">
    <property type="entry name" value="N_methyl_site"/>
</dbReference>
<evidence type="ECO:0000256" key="5">
    <source>
        <dbReference type="ARBA" id="ARBA00022519"/>
    </source>
</evidence>
<dbReference type="GO" id="GO:0015628">
    <property type="term" value="P:protein secretion by the type II secretion system"/>
    <property type="evidence" value="ECO:0007669"/>
    <property type="project" value="InterPro"/>
</dbReference>
<keyword evidence="7 11" id="KW-1133">Transmembrane helix</keyword>
<evidence type="ECO:0000313" key="14">
    <source>
        <dbReference type="Proteomes" id="UP000230052"/>
    </source>
</evidence>
<accession>A0A2J0L2Y4</accession>
<dbReference type="GO" id="GO:0015627">
    <property type="term" value="C:type II protein secretion system complex"/>
    <property type="evidence" value="ECO:0007669"/>
    <property type="project" value="InterPro"/>
</dbReference>
<feature type="transmembrane region" description="Helical" evidence="11">
    <location>
        <begin position="20"/>
        <end position="42"/>
    </location>
</feature>
<comment type="subcellular location">
    <subcellularLocation>
        <location evidence="1">Cell inner membrane</location>
        <topology evidence="1">Single-pass membrane protein</topology>
    </subcellularLocation>
</comment>
<evidence type="ECO:0000256" key="10">
    <source>
        <dbReference type="ARBA" id="ARBA00030775"/>
    </source>
</evidence>
<keyword evidence="3" id="KW-1003">Cell membrane</keyword>
<dbReference type="Gene3D" id="3.30.700.10">
    <property type="entry name" value="Glycoprotein, Type 4 Pilin"/>
    <property type="match status" value="1"/>
</dbReference>
<comment type="similarity">
    <text evidence="9">Belongs to the GSP H family.</text>
</comment>
<dbReference type="InterPro" id="IPR022346">
    <property type="entry name" value="T2SS_GspH"/>
</dbReference>
<dbReference type="InterPro" id="IPR045584">
    <property type="entry name" value="Pilin-like"/>
</dbReference>
<keyword evidence="8 11" id="KW-0472">Membrane</keyword>
<evidence type="ECO:0000256" key="4">
    <source>
        <dbReference type="ARBA" id="ARBA00022481"/>
    </source>
</evidence>
<dbReference type="NCBIfam" id="TIGR02532">
    <property type="entry name" value="IV_pilin_GFxxxE"/>
    <property type="match status" value="1"/>
</dbReference>
<dbReference type="EMBL" id="PEWV01000075">
    <property type="protein sequence ID" value="PIU40867.1"/>
    <property type="molecule type" value="Genomic_DNA"/>
</dbReference>
<dbReference type="SUPFAM" id="SSF54523">
    <property type="entry name" value="Pili subunits"/>
    <property type="match status" value="1"/>
</dbReference>
<dbReference type="Pfam" id="PF07963">
    <property type="entry name" value="N_methyl"/>
    <property type="match status" value="1"/>
</dbReference>
<evidence type="ECO:0000313" key="13">
    <source>
        <dbReference type="EMBL" id="PIU40867.1"/>
    </source>
</evidence>
<evidence type="ECO:0000256" key="11">
    <source>
        <dbReference type="SAM" id="Phobius"/>
    </source>
</evidence>
<evidence type="ECO:0000256" key="2">
    <source>
        <dbReference type="ARBA" id="ARBA00021549"/>
    </source>
</evidence>
<evidence type="ECO:0000256" key="3">
    <source>
        <dbReference type="ARBA" id="ARBA00022475"/>
    </source>
</evidence>
<evidence type="ECO:0000256" key="6">
    <source>
        <dbReference type="ARBA" id="ARBA00022692"/>
    </source>
</evidence>
<dbReference type="PROSITE" id="PS00409">
    <property type="entry name" value="PROKAR_NTER_METHYL"/>
    <property type="match status" value="1"/>
</dbReference>
<evidence type="ECO:0000256" key="7">
    <source>
        <dbReference type="ARBA" id="ARBA00022989"/>
    </source>
</evidence>
<dbReference type="Proteomes" id="UP000230052">
    <property type="component" value="Unassembled WGS sequence"/>
</dbReference>
<protein>
    <recommendedName>
        <fullName evidence="2">Type II secretion system protein H</fullName>
    </recommendedName>
    <alternativeName>
        <fullName evidence="10">General secretion pathway protein H</fullName>
    </alternativeName>
</protein>
<dbReference type="GO" id="GO:0005886">
    <property type="term" value="C:plasma membrane"/>
    <property type="evidence" value="ECO:0007669"/>
    <property type="project" value="UniProtKB-SubCell"/>
</dbReference>
<dbReference type="Pfam" id="PF12019">
    <property type="entry name" value="GspH"/>
    <property type="match status" value="1"/>
</dbReference>
<dbReference type="AlphaFoldDB" id="A0A2J0L2Y4"/>
<reference evidence="13 14" key="1">
    <citation type="submission" date="2017-09" db="EMBL/GenBank/DDBJ databases">
        <title>Depth-based differentiation of microbial function through sediment-hosted aquifers and enrichment of novel symbionts in the deep terrestrial subsurface.</title>
        <authorList>
            <person name="Probst A.J."/>
            <person name="Ladd B."/>
            <person name="Jarett J.K."/>
            <person name="Geller-Mcgrath D.E."/>
            <person name="Sieber C.M."/>
            <person name="Emerson J.B."/>
            <person name="Anantharaman K."/>
            <person name="Thomas B.C."/>
            <person name="Malmstrom R."/>
            <person name="Stieglmeier M."/>
            <person name="Klingl A."/>
            <person name="Woyke T."/>
            <person name="Ryan C.M."/>
            <person name="Banfield J.F."/>
        </authorList>
    </citation>
    <scope>NUCLEOTIDE SEQUENCE [LARGE SCALE GENOMIC DNA]</scope>
    <source>
        <strain evidence="13">CG07_land_8_20_14_0_80_42_15</strain>
    </source>
</reference>
<organism evidence="13 14">
    <name type="scientific">Candidatus Aquitaenariimonas noxiae</name>
    <dbReference type="NCBI Taxonomy" id="1974741"/>
    <lineage>
        <taxon>Bacteria</taxon>
        <taxon>Pseudomonadati</taxon>
        <taxon>Candidatus Omnitrophota</taxon>
        <taxon>Candidatus Aquitaenariimonas</taxon>
    </lineage>
</organism>
<keyword evidence="5" id="KW-0997">Cell inner membrane</keyword>
<evidence type="ECO:0000256" key="8">
    <source>
        <dbReference type="ARBA" id="ARBA00023136"/>
    </source>
</evidence>
<evidence type="ECO:0000259" key="12">
    <source>
        <dbReference type="Pfam" id="PF12019"/>
    </source>
</evidence>
<keyword evidence="6 11" id="KW-0812">Transmembrane</keyword>
<sequence length="184" mass="20533">MDETNRISIPDEKGRAFLTGFTLLELIMVMAIIGILAVLASARMVDMPAMRSDMAAQKIQSDIRYAQSLAVSIQKRTRISFSTSQHRYSVYIEDTPGNWSLVINPLTKNNYTVQFNESEFQGIDITEVYFNDNNKDLAFDKWGDPYSYDAGSGSGTALNNPANVTITGPKNIMVERGTGRVYIQ</sequence>
<comment type="caution">
    <text evidence="13">The sequence shown here is derived from an EMBL/GenBank/DDBJ whole genome shotgun (WGS) entry which is preliminary data.</text>
</comment>
<feature type="domain" description="General secretion pathway GspH" evidence="12">
    <location>
        <begin position="55"/>
        <end position="166"/>
    </location>
</feature>
<proteinExistence type="inferred from homology"/>
<keyword evidence="4" id="KW-0488">Methylation</keyword>
<name>A0A2J0L2Y4_9BACT</name>
<gene>
    <name evidence="13" type="ORF">COS99_08150</name>
</gene>
<evidence type="ECO:0000256" key="9">
    <source>
        <dbReference type="ARBA" id="ARBA00025772"/>
    </source>
</evidence>
<evidence type="ECO:0000256" key="1">
    <source>
        <dbReference type="ARBA" id="ARBA00004377"/>
    </source>
</evidence>